<dbReference type="InterPro" id="IPR022398">
    <property type="entry name" value="Peptidase_S8_His-AS"/>
</dbReference>
<dbReference type="PROSITE" id="PS00136">
    <property type="entry name" value="SUBTILASE_ASP"/>
    <property type="match status" value="1"/>
</dbReference>
<accession>A0AAN9V9M2</accession>
<dbReference type="PROSITE" id="PS00137">
    <property type="entry name" value="SUBTILASE_HIS"/>
    <property type="match status" value="1"/>
</dbReference>
<dbReference type="PANTHER" id="PTHR43806">
    <property type="entry name" value="PEPTIDASE S8"/>
    <property type="match status" value="1"/>
</dbReference>
<dbReference type="GO" id="GO:0004252">
    <property type="term" value="F:serine-type endopeptidase activity"/>
    <property type="evidence" value="ECO:0007669"/>
    <property type="project" value="UniProtKB-UniRule"/>
</dbReference>
<evidence type="ECO:0000256" key="3">
    <source>
        <dbReference type="ARBA" id="ARBA00022801"/>
    </source>
</evidence>
<dbReference type="PRINTS" id="PR00723">
    <property type="entry name" value="SUBTILISIN"/>
</dbReference>
<evidence type="ECO:0000256" key="4">
    <source>
        <dbReference type="ARBA" id="ARBA00022825"/>
    </source>
</evidence>
<dbReference type="EMBL" id="JAKJXP020000009">
    <property type="protein sequence ID" value="KAK7756068.1"/>
    <property type="molecule type" value="Genomic_DNA"/>
</dbReference>
<keyword evidence="4 5" id="KW-0720">Serine protease</keyword>
<feature type="active site" description="Charge relay system" evidence="5">
    <location>
        <position position="177"/>
    </location>
</feature>
<keyword evidence="7" id="KW-0732">Signal</keyword>
<proteinExistence type="inferred from homology"/>
<feature type="active site" description="Charge relay system" evidence="5">
    <location>
        <position position="380"/>
    </location>
</feature>
<sequence>MHSFLAALLLGALPSYARIAPRSETQALYHVPAGSSMTLVEDSYIVMFADDHSLRDHYINTGVNVSAEAESFSWFRHLNGYRAVIKNTTLVHELVRKDPGVLFVEHNSLHTSNVTFDAKPAGIDFPRTVERPRIGKRWEWQQRPEDMNWKIATGATQMDELRTMLNGGYGVNVYVVDSGVNPTDQVDSTRLDYLGVTDAKERSPYCPNDSPAYDEVGHGTACASIIGGKDIGVAPDVNIISVKNFCNGDSSMALTMQAFEDIARQEAVMSEGEGKPVGTIINFSQGWGPDAVAPPAFQQACKQVKAKGAMITAAAGNQNHDASRYVPQSFDDVYVIGNHGQDGNKYPTSNWGSVVDIWAPGENVLSADMTGKPVRMTGTSFAAPWVVGMAALIWSYEGKIIGRDVDAIWERITQNAIVNGVGNLPSGTTGLLFQTGANNPNRLGNPYAYVGGMLDYEGDPMDTGDVPDGGSDDEIL</sequence>
<gene>
    <name evidence="9" type="ORF">SLS62_002011</name>
</gene>
<dbReference type="AlphaFoldDB" id="A0AAN9V9M2"/>
<dbReference type="InterPro" id="IPR015500">
    <property type="entry name" value="Peptidase_S8_subtilisin-rel"/>
</dbReference>
<dbReference type="Proteomes" id="UP001320420">
    <property type="component" value="Unassembled WGS sequence"/>
</dbReference>
<evidence type="ECO:0000256" key="1">
    <source>
        <dbReference type="ARBA" id="ARBA00011073"/>
    </source>
</evidence>
<reference evidence="9 10" key="1">
    <citation type="submission" date="2024-02" db="EMBL/GenBank/DDBJ databases">
        <title>De novo assembly and annotation of 12 fungi associated with fruit tree decline syndrome in Ontario, Canada.</title>
        <authorList>
            <person name="Sulman M."/>
            <person name="Ellouze W."/>
            <person name="Ilyukhin E."/>
        </authorList>
    </citation>
    <scope>NUCLEOTIDE SEQUENCE [LARGE SCALE GENOMIC DNA]</scope>
    <source>
        <strain evidence="9 10">M11/M66-122</strain>
    </source>
</reference>
<dbReference type="InterPro" id="IPR023828">
    <property type="entry name" value="Peptidase_S8_Ser-AS"/>
</dbReference>
<dbReference type="InterPro" id="IPR050131">
    <property type="entry name" value="Peptidase_S8_subtilisin-like"/>
</dbReference>
<keyword evidence="3 5" id="KW-0378">Hydrolase</keyword>
<keyword evidence="10" id="KW-1185">Reference proteome</keyword>
<dbReference type="PANTHER" id="PTHR43806:SF11">
    <property type="entry name" value="CEREVISIN-RELATED"/>
    <property type="match status" value="1"/>
</dbReference>
<protein>
    <recommendedName>
        <fullName evidence="8">Peptidase S8/S53 domain-containing protein</fullName>
    </recommendedName>
</protein>
<evidence type="ECO:0000259" key="8">
    <source>
        <dbReference type="Pfam" id="PF00082"/>
    </source>
</evidence>
<name>A0AAN9V9M2_9PEZI</name>
<dbReference type="InterPro" id="IPR023827">
    <property type="entry name" value="Peptidase_S8_Asp-AS"/>
</dbReference>
<dbReference type="PROSITE" id="PS51892">
    <property type="entry name" value="SUBTILASE"/>
    <property type="match status" value="1"/>
</dbReference>
<evidence type="ECO:0000256" key="5">
    <source>
        <dbReference type="PROSITE-ProRule" id="PRU01240"/>
    </source>
</evidence>
<feature type="domain" description="Peptidase S8/S53" evidence="8">
    <location>
        <begin position="169"/>
        <end position="421"/>
    </location>
</feature>
<evidence type="ECO:0000313" key="10">
    <source>
        <dbReference type="Proteomes" id="UP001320420"/>
    </source>
</evidence>
<organism evidence="9 10">
    <name type="scientific">Diatrype stigma</name>
    <dbReference type="NCBI Taxonomy" id="117547"/>
    <lineage>
        <taxon>Eukaryota</taxon>
        <taxon>Fungi</taxon>
        <taxon>Dikarya</taxon>
        <taxon>Ascomycota</taxon>
        <taxon>Pezizomycotina</taxon>
        <taxon>Sordariomycetes</taxon>
        <taxon>Xylariomycetidae</taxon>
        <taxon>Xylariales</taxon>
        <taxon>Diatrypaceae</taxon>
        <taxon>Diatrype</taxon>
    </lineage>
</organism>
<comment type="similarity">
    <text evidence="1 5 6">Belongs to the peptidase S8 family.</text>
</comment>
<comment type="caution">
    <text evidence="9">The sequence shown here is derived from an EMBL/GenBank/DDBJ whole genome shotgun (WGS) entry which is preliminary data.</text>
</comment>
<evidence type="ECO:0000256" key="2">
    <source>
        <dbReference type="ARBA" id="ARBA00022670"/>
    </source>
</evidence>
<evidence type="ECO:0000313" key="9">
    <source>
        <dbReference type="EMBL" id="KAK7756068.1"/>
    </source>
</evidence>
<dbReference type="InterPro" id="IPR036852">
    <property type="entry name" value="Peptidase_S8/S53_dom_sf"/>
</dbReference>
<evidence type="ECO:0000256" key="7">
    <source>
        <dbReference type="SAM" id="SignalP"/>
    </source>
</evidence>
<evidence type="ECO:0000256" key="6">
    <source>
        <dbReference type="RuleBase" id="RU003355"/>
    </source>
</evidence>
<feature type="chain" id="PRO_5043012285" description="Peptidase S8/S53 domain-containing protein" evidence="7">
    <location>
        <begin position="20"/>
        <end position="476"/>
    </location>
</feature>
<feature type="active site" description="Charge relay system" evidence="5">
    <location>
        <position position="218"/>
    </location>
</feature>
<dbReference type="Gene3D" id="3.40.50.200">
    <property type="entry name" value="Peptidase S8/S53 domain"/>
    <property type="match status" value="1"/>
</dbReference>
<dbReference type="Pfam" id="PF00082">
    <property type="entry name" value="Peptidase_S8"/>
    <property type="match status" value="1"/>
</dbReference>
<feature type="signal peptide" evidence="7">
    <location>
        <begin position="1"/>
        <end position="19"/>
    </location>
</feature>
<dbReference type="SUPFAM" id="SSF52743">
    <property type="entry name" value="Subtilisin-like"/>
    <property type="match status" value="1"/>
</dbReference>
<keyword evidence="2 5" id="KW-0645">Protease</keyword>
<dbReference type="SUPFAM" id="SSF54897">
    <property type="entry name" value="Protease propeptides/inhibitors"/>
    <property type="match status" value="1"/>
</dbReference>
<dbReference type="GO" id="GO:0006508">
    <property type="term" value="P:proteolysis"/>
    <property type="evidence" value="ECO:0007669"/>
    <property type="project" value="UniProtKB-KW"/>
</dbReference>
<dbReference type="InterPro" id="IPR000209">
    <property type="entry name" value="Peptidase_S8/S53_dom"/>
</dbReference>
<dbReference type="PROSITE" id="PS00138">
    <property type="entry name" value="SUBTILASE_SER"/>
    <property type="match status" value="1"/>
</dbReference>